<protein>
    <submittedName>
        <fullName evidence="2">Uncharacterized protein</fullName>
    </submittedName>
</protein>
<feature type="compositionally biased region" description="Basic and acidic residues" evidence="1">
    <location>
        <begin position="176"/>
        <end position="192"/>
    </location>
</feature>
<feature type="region of interest" description="Disordered" evidence="1">
    <location>
        <begin position="21"/>
        <end position="43"/>
    </location>
</feature>
<evidence type="ECO:0000313" key="2">
    <source>
        <dbReference type="EMBL" id="KAE8346321.1"/>
    </source>
</evidence>
<dbReference type="AlphaFoldDB" id="A0A5N6YLQ0"/>
<evidence type="ECO:0000256" key="1">
    <source>
        <dbReference type="SAM" id="MobiDB-lite"/>
    </source>
</evidence>
<dbReference type="EMBL" id="ML737116">
    <property type="protein sequence ID" value="KAE8346321.1"/>
    <property type="molecule type" value="Genomic_DNA"/>
</dbReference>
<feature type="compositionally biased region" description="Basic and acidic residues" evidence="1">
    <location>
        <begin position="147"/>
        <end position="166"/>
    </location>
</feature>
<name>A0A5N6YLQ0_9EURO</name>
<sequence length="192" mass="21780">MGKTNQRNELNGGIKLVNRSSETSVVGMKSATNSSELPSQGESTRWNVRNHEVKWAVAKWFLGNSRGVISREMGEREMTRNDFIHNQLFQTVIWRLAYTKWSNRSNWPDVDAVSRTVQIDRMRTPEIAELIGNFDCESIANKPAKACGEEKRWREEEEGGMKEKRGQGSGMVGGKEVVEEGQSKGKKDEWSS</sequence>
<dbReference type="Proteomes" id="UP000325558">
    <property type="component" value="Unassembled WGS sequence"/>
</dbReference>
<organism evidence="2">
    <name type="scientific">Aspergillus arachidicola</name>
    <dbReference type="NCBI Taxonomy" id="656916"/>
    <lineage>
        <taxon>Eukaryota</taxon>
        <taxon>Fungi</taxon>
        <taxon>Dikarya</taxon>
        <taxon>Ascomycota</taxon>
        <taxon>Pezizomycotina</taxon>
        <taxon>Eurotiomycetes</taxon>
        <taxon>Eurotiomycetidae</taxon>
        <taxon>Eurotiales</taxon>
        <taxon>Aspergillaceae</taxon>
        <taxon>Aspergillus</taxon>
        <taxon>Aspergillus subgen. Circumdati</taxon>
    </lineage>
</organism>
<gene>
    <name evidence="2" type="ORF">BDV24DRAFT_80161</name>
</gene>
<accession>A0A5N6YLQ0</accession>
<proteinExistence type="predicted"/>
<reference evidence="2" key="1">
    <citation type="submission" date="2019-04" db="EMBL/GenBank/DDBJ databases">
        <title>Friends and foes A comparative genomics study of 23 Aspergillus species from section Flavi.</title>
        <authorList>
            <consortium name="DOE Joint Genome Institute"/>
            <person name="Kjaerbolling I."/>
            <person name="Vesth T."/>
            <person name="Frisvad J.C."/>
            <person name="Nybo J.L."/>
            <person name="Theobald S."/>
            <person name="Kildgaard S."/>
            <person name="Isbrandt T."/>
            <person name="Kuo A."/>
            <person name="Sato A."/>
            <person name="Lyhne E.K."/>
            <person name="Kogle M.E."/>
            <person name="Wiebenga A."/>
            <person name="Kun R.S."/>
            <person name="Lubbers R.J."/>
            <person name="Makela M.R."/>
            <person name="Barry K."/>
            <person name="Chovatia M."/>
            <person name="Clum A."/>
            <person name="Daum C."/>
            <person name="Haridas S."/>
            <person name="He G."/>
            <person name="LaButti K."/>
            <person name="Lipzen A."/>
            <person name="Mondo S."/>
            <person name="Riley R."/>
            <person name="Salamov A."/>
            <person name="Simmons B.A."/>
            <person name="Magnuson J.K."/>
            <person name="Henrissat B."/>
            <person name="Mortensen U.H."/>
            <person name="Larsen T.O."/>
            <person name="Devries R.P."/>
            <person name="Grigoriev I.V."/>
            <person name="Machida M."/>
            <person name="Baker S.E."/>
            <person name="Andersen M.R."/>
        </authorList>
    </citation>
    <scope>NUCLEOTIDE SEQUENCE</scope>
    <source>
        <strain evidence="2">CBS 117612</strain>
    </source>
</reference>
<feature type="region of interest" description="Disordered" evidence="1">
    <location>
        <begin position="145"/>
        <end position="192"/>
    </location>
</feature>